<name>A0AAE1SA36_9SOLA</name>
<feature type="region of interest" description="Disordered" evidence="1">
    <location>
        <begin position="57"/>
        <end position="99"/>
    </location>
</feature>
<keyword evidence="3" id="KW-1185">Reference proteome</keyword>
<dbReference type="AlphaFoldDB" id="A0AAE1SA36"/>
<evidence type="ECO:0000313" key="3">
    <source>
        <dbReference type="Proteomes" id="UP001291623"/>
    </source>
</evidence>
<feature type="region of interest" description="Disordered" evidence="1">
    <location>
        <begin position="156"/>
        <end position="175"/>
    </location>
</feature>
<protein>
    <submittedName>
        <fullName evidence="2">Uncharacterized protein</fullName>
    </submittedName>
</protein>
<sequence length="175" mass="19121">MEPNCTTENLSVSLQSPQPFEIRSADVSQGVVTFDVSGTDVLVSAFDSINITELSQKEDHKGKDTVKNDNASESECPDNACIAPRRRSGRNSKLSQNLATVSARNSRRIAIKKASIDLSSLQITRKRRSYFSKQARSSVWGLLERLEIASGKQKNLGIATKGGRGNEKHGMNQIG</sequence>
<feature type="compositionally biased region" description="Basic and acidic residues" evidence="1">
    <location>
        <begin position="164"/>
        <end position="175"/>
    </location>
</feature>
<dbReference type="EMBL" id="JAVYJV010000007">
    <property type="protein sequence ID" value="KAK4365896.1"/>
    <property type="molecule type" value="Genomic_DNA"/>
</dbReference>
<organism evidence="2 3">
    <name type="scientific">Anisodus tanguticus</name>
    <dbReference type="NCBI Taxonomy" id="243964"/>
    <lineage>
        <taxon>Eukaryota</taxon>
        <taxon>Viridiplantae</taxon>
        <taxon>Streptophyta</taxon>
        <taxon>Embryophyta</taxon>
        <taxon>Tracheophyta</taxon>
        <taxon>Spermatophyta</taxon>
        <taxon>Magnoliopsida</taxon>
        <taxon>eudicotyledons</taxon>
        <taxon>Gunneridae</taxon>
        <taxon>Pentapetalae</taxon>
        <taxon>asterids</taxon>
        <taxon>lamiids</taxon>
        <taxon>Solanales</taxon>
        <taxon>Solanaceae</taxon>
        <taxon>Solanoideae</taxon>
        <taxon>Hyoscyameae</taxon>
        <taxon>Anisodus</taxon>
    </lineage>
</organism>
<reference evidence="2" key="1">
    <citation type="submission" date="2023-12" db="EMBL/GenBank/DDBJ databases">
        <title>Genome assembly of Anisodus tanguticus.</title>
        <authorList>
            <person name="Wang Y.-J."/>
        </authorList>
    </citation>
    <scope>NUCLEOTIDE SEQUENCE</scope>
    <source>
        <strain evidence="2">KB-2021</strain>
        <tissue evidence="2">Leaf</tissue>
    </source>
</reference>
<evidence type="ECO:0000256" key="1">
    <source>
        <dbReference type="SAM" id="MobiDB-lite"/>
    </source>
</evidence>
<proteinExistence type="predicted"/>
<gene>
    <name evidence="2" type="ORF">RND71_013776</name>
</gene>
<comment type="caution">
    <text evidence="2">The sequence shown here is derived from an EMBL/GenBank/DDBJ whole genome shotgun (WGS) entry which is preliminary data.</text>
</comment>
<accession>A0AAE1SA36</accession>
<evidence type="ECO:0000313" key="2">
    <source>
        <dbReference type="EMBL" id="KAK4365896.1"/>
    </source>
</evidence>
<feature type="compositionally biased region" description="Basic and acidic residues" evidence="1">
    <location>
        <begin position="57"/>
        <end position="67"/>
    </location>
</feature>
<dbReference type="Proteomes" id="UP001291623">
    <property type="component" value="Unassembled WGS sequence"/>
</dbReference>